<keyword evidence="3" id="KW-0274">FAD</keyword>
<evidence type="ECO:0000256" key="5">
    <source>
        <dbReference type="ARBA" id="ARBA00023027"/>
    </source>
</evidence>
<dbReference type="GO" id="GO:0008137">
    <property type="term" value="F:NADH dehydrogenase (ubiquinone) activity"/>
    <property type="evidence" value="ECO:0007669"/>
    <property type="project" value="TreeGrafter"/>
</dbReference>
<comment type="similarity">
    <text evidence="1">Belongs to the NADH dehydrogenase family.</text>
</comment>
<accession>A0A0N1MUE2</accession>
<evidence type="ECO:0000256" key="2">
    <source>
        <dbReference type="ARBA" id="ARBA00022630"/>
    </source>
</evidence>
<dbReference type="PATRIC" id="fig|187330.3.peg.156"/>
<evidence type="ECO:0000313" key="8">
    <source>
        <dbReference type="Proteomes" id="UP000037848"/>
    </source>
</evidence>
<dbReference type="OrthoDB" id="9781621at2"/>
<feature type="domain" description="FAD/NAD(P)-binding" evidence="6">
    <location>
        <begin position="7"/>
        <end position="338"/>
    </location>
</feature>
<dbReference type="EMBL" id="LHPH01000001">
    <property type="protein sequence ID" value="KPH65493.1"/>
    <property type="molecule type" value="Genomic_DNA"/>
</dbReference>
<evidence type="ECO:0000256" key="3">
    <source>
        <dbReference type="ARBA" id="ARBA00022827"/>
    </source>
</evidence>
<name>A0A0N1MUE2_9GAMM</name>
<dbReference type="AlphaFoldDB" id="A0A0N1MUE2"/>
<dbReference type="PANTHER" id="PTHR43706">
    <property type="entry name" value="NADH DEHYDROGENASE"/>
    <property type="match status" value="1"/>
</dbReference>
<organism evidence="7 8">
    <name type="scientific">Pseudoalteromonas porphyrae</name>
    <dbReference type="NCBI Taxonomy" id="187330"/>
    <lineage>
        <taxon>Bacteria</taxon>
        <taxon>Pseudomonadati</taxon>
        <taxon>Pseudomonadota</taxon>
        <taxon>Gammaproteobacteria</taxon>
        <taxon>Alteromonadales</taxon>
        <taxon>Pseudoalteromonadaceae</taxon>
        <taxon>Pseudoalteromonas</taxon>
    </lineage>
</organism>
<dbReference type="Gene3D" id="3.50.50.100">
    <property type="match status" value="1"/>
</dbReference>
<dbReference type="RefSeq" id="WP_054452366.1">
    <property type="nucleotide sequence ID" value="NZ_LHPH01000001.1"/>
</dbReference>
<gene>
    <name evidence="7" type="ORF">ADS77_00745</name>
</gene>
<evidence type="ECO:0000256" key="4">
    <source>
        <dbReference type="ARBA" id="ARBA00023002"/>
    </source>
</evidence>
<keyword evidence="4" id="KW-0560">Oxidoreductase</keyword>
<dbReference type="Proteomes" id="UP000037848">
    <property type="component" value="Unassembled WGS sequence"/>
</dbReference>
<dbReference type="PRINTS" id="PR00368">
    <property type="entry name" value="FADPNR"/>
</dbReference>
<reference evidence="7 8" key="1">
    <citation type="submission" date="2015-08" db="EMBL/GenBank/DDBJ databases">
        <title>Draft Genome Sequence of Pseudoalteromonas porphyrae UCD-SED14.</title>
        <authorList>
            <person name="Coil D.A."/>
            <person name="Jospin G."/>
            <person name="Lee R.D."/>
            <person name="Eisen J.A."/>
        </authorList>
    </citation>
    <scope>NUCLEOTIDE SEQUENCE [LARGE SCALE GENOMIC DNA]</scope>
    <source>
        <strain evidence="7 8">UCD-SED14</strain>
    </source>
</reference>
<evidence type="ECO:0000259" key="6">
    <source>
        <dbReference type="Pfam" id="PF07992"/>
    </source>
</evidence>
<keyword evidence="2" id="KW-0285">Flavoprotein</keyword>
<evidence type="ECO:0000256" key="1">
    <source>
        <dbReference type="ARBA" id="ARBA00005272"/>
    </source>
</evidence>
<dbReference type="Pfam" id="PF07992">
    <property type="entry name" value="Pyr_redox_2"/>
    <property type="match status" value="1"/>
</dbReference>
<proteinExistence type="inferred from homology"/>
<keyword evidence="5" id="KW-0520">NAD</keyword>
<sequence length="434" mass="48519">MITTHPKIVIIGGGAGGLELATQLGHKLGKRKHADILLIDKNRTHIWKPLLHEVATGSIDADLDGVVYSAHAAKHHYNFQLGTFCNLDNTQKTITLSPLNDELGHQILPQRIVHYDYLVIAIGSVSNNFNTPGIKEHCFYLDSNQQAERFQHALLDNFTRLHQDDDPQHALNIAIVGGGATGVELSAELYHVSDLLKIYGLTNMSAKRLHIHLIEAGPRILPALSERIASAAKRELLKLGVTVRENTQVKQAIEHGFITQDDEQINADIMLWAAGVKAPDFVKEIDIFELTRNNQIKVNDYLQSNNDEFIYVLGDCCAFTQPDGSLVPPRAQSAHQMAQCIEKNLIATLRQQPLNSFKYSDHGSLVNLSRYSTVGSLMGNLTSNSFFIEGKIARFMYISLYRMHQRAIHGSAKTFALWISEKVLRVVRPKMKLH</sequence>
<protein>
    <submittedName>
        <fullName evidence="7">Pyridine nucleotide-disulfide oxidoreductase</fullName>
    </submittedName>
</protein>
<dbReference type="STRING" id="187330.AMS58_05640"/>
<dbReference type="InterPro" id="IPR036188">
    <property type="entry name" value="FAD/NAD-bd_sf"/>
</dbReference>
<dbReference type="InterPro" id="IPR045024">
    <property type="entry name" value="NDH-2"/>
</dbReference>
<keyword evidence="8" id="KW-1185">Reference proteome</keyword>
<dbReference type="InterPro" id="IPR023753">
    <property type="entry name" value="FAD/NAD-binding_dom"/>
</dbReference>
<dbReference type="PANTHER" id="PTHR43706:SF9">
    <property type="entry name" value="TYPE II NADH:QUINONE OXIDOREDUCTASE"/>
    <property type="match status" value="1"/>
</dbReference>
<dbReference type="SUPFAM" id="SSF51905">
    <property type="entry name" value="FAD/NAD(P)-binding domain"/>
    <property type="match status" value="2"/>
</dbReference>
<dbReference type="GO" id="GO:0003954">
    <property type="term" value="F:NADH dehydrogenase activity"/>
    <property type="evidence" value="ECO:0007669"/>
    <property type="project" value="InterPro"/>
</dbReference>
<evidence type="ECO:0000313" key="7">
    <source>
        <dbReference type="EMBL" id="KPH65493.1"/>
    </source>
</evidence>
<dbReference type="PRINTS" id="PR00411">
    <property type="entry name" value="PNDRDTASEI"/>
</dbReference>
<comment type="caution">
    <text evidence="7">The sequence shown here is derived from an EMBL/GenBank/DDBJ whole genome shotgun (WGS) entry which is preliminary data.</text>
</comment>